<evidence type="ECO:0008006" key="3">
    <source>
        <dbReference type="Google" id="ProtNLM"/>
    </source>
</evidence>
<proteinExistence type="predicted"/>
<dbReference type="OrthoDB" id="1675670at2"/>
<comment type="caution">
    <text evidence="1">The sequence shown here is derived from an EMBL/GenBank/DDBJ whole genome shotgun (WGS) entry which is preliminary data.</text>
</comment>
<dbReference type="Pfam" id="PF11553">
    <property type="entry name" value="DUF3231"/>
    <property type="match status" value="2"/>
</dbReference>
<reference evidence="2" key="1">
    <citation type="submission" date="2016-07" db="EMBL/GenBank/DDBJ databases">
        <authorList>
            <person name="Florea S."/>
            <person name="Webb J.S."/>
            <person name="Jaromczyk J."/>
            <person name="Schardl C.L."/>
        </authorList>
    </citation>
    <scope>NUCLEOTIDE SEQUENCE [LARGE SCALE GENOMIC DNA]</scope>
    <source>
        <strain evidence="2">CY1</strain>
    </source>
</reference>
<keyword evidence="2" id="KW-1185">Reference proteome</keyword>
<sequence>MNVKKPISSSELGTLWLTYQEKTLILRVLEYFIEKTEDQEARNIMGGLWQDLSYYVNKINELFENQGIAIPIGFVKEDVNLEAPKLYDNGFDIMFLRVLKEISMGMYTLNMNMAYHPDVMDIYEGLTVVTQKTYRRSTDYLLKKGILSLPPHVTMPKTIEFIESKSYLNGFNLFGDKRALNTIELGVLHHGIETNNVGMQLITGFAQCADNKEVKDFFVKGKELAKKQIKTFEEILLQSDIQFSATSGCTVTTSTTSPFSEKLMMFCIYLLNGFGLVTNSFGTVFSLRNDLTVKTAWIAKDIYVYSHEGVKLMIKNGWLEEPPQMEDRRQLINQ</sequence>
<dbReference type="STRING" id="1469647.BC351_09355"/>
<evidence type="ECO:0000313" key="1">
    <source>
        <dbReference type="EMBL" id="OPH48650.1"/>
    </source>
</evidence>
<protein>
    <recommendedName>
        <fullName evidence="3">DUF3231 family protein</fullName>
    </recommendedName>
</protein>
<name>A0A1V4HAT6_9BACL</name>
<dbReference type="RefSeq" id="WP_079419224.1">
    <property type="nucleotide sequence ID" value="NZ_MBTG01000045.1"/>
</dbReference>
<dbReference type="AlphaFoldDB" id="A0A1V4HAT6"/>
<accession>A0A1V4HAT6</accession>
<dbReference type="InterPro" id="IPR012347">
    <property type="entry name" value="Ferritin-like"/>
</dbReference>
<dbReference type="Gene3D" id="1.20.1260.10">
    <property type="match status" value="2"/>
</dbReference>
<organism evidence="1 2">
    <name type="scientific">Paenibacillus ferrarius</name>
    <dbReference type="NCBI Taxonomy" id="1469647"/>
    <lineage>
        <taxon>Bacteria</taxon>
        <taxon>Bacillati</taxon>
        <taxon>Bacillota</taxon>
        <taxon>Bacilli</taxon>
        <taxon>Bacillales</taxon>
        <taxon>Paenibacillaceae</taxon>
        <taxon>Paenibacillus</taxon>
    </lineage>
</organism>
<dbReference type="Proteomes" id="UP000190626">
    <property type="component" value="Unassembled WGS sequence"/>
</dbReference>
<evidence type="ECO:0000313" key="2">
    <source>
        <dbReference type="Proteomes" id="UP000190626"/>
    </source>
</evidence>
<dbReference type="InterPro" id="IPR021617">
    <property type="entry name" value="DUF3231"/>
</dbReference>
<dbReference type="EMBL" id="MBTG01000045">
    <property type="protein sequence ID" value="OPH48650.1"/>
    <property type="molecule type" value="Genomic_DNA"/>
</dbReference>
<gene>
    <name evidence="1" type="ORF">BC351_09355</name>
</gene>